<keyword evidence="4" id="KW-0496">Mitochondrion</keyword>
<dbReference type="OrthoDB" id="10012356at2759"/>
<comment type="similarity">
    <text evidence="2">Belongs to the mitochondrion-specific ribosomal protein mS23 family.</text>
</comment>
<keyword evidence="5" id="KW-0687">Ribonucleoprotein</keyword>
<dbReference type="InterPro" id="IPR023611">
    <property type="entry name" value="mS23_dom_met"/>
</dbReference>
<comment type="subcellular location">
    <subcellularLocation>
        <location evidence="1">Mitochondrion</location>
    </subcellularLocation>
</comment>
<dbReference type="Pfam" id="PF10484">
    <property type="entry name" value="MRP-S23"/>
    <property type="match status" value="1"/>
</dbReference>
<evidence type="ECO:0000313" key="9">
    <source>
        <dbReference type="Proteomes" id="UP001151699"/>
    </source>
</evidence>
<protein>
    <recommendedName>
        <fullName evidence="6">Small ribosomal subunit protein mS23</fullName>
    </recommendedName>
</protein>
<dbReference type="PANTHER" id="PTHR15925:SF2">
    <property type="entry name" value="SMALL RIBOSOMAL SUBUNIT PROTEIN MS23"/>
    <property type="match status" value="1"/>
</dbReference>
<organism evidence="8 9">
    <name type="scientific">Pseudolycoriella hygida</name>
    <dbReference type="NCBI Taxonomy" id="35572"/>
    <lineage>
        <taxon>Eukaryota</taxon>
        <taxon>Metazoa</taxon>
        <taxon>Ecdysozoa</taxon>
        <taxon>Arthropoda</taxon>
        <taxon>Hexapoda</taxon>
        <taxon>Insecta</taxon>
        <taxon>Pterygota</taxon>
        <taxon>Neoptera</taxon>
        <taxon>Endopterygota</taxon>
        <taxon>Diptera</taxon>
        <taxon>Nematocera</taxon>
        <taxon>Sciaroidea</taxon>
        <taxon>Sciaridae</taxon>
        <taxon>Pseudolycoriella</taxon>
    </lineage>
</organism>
<dbReference type="GO" id="GO:0003735">
    <property type="term" value="F:structural constituent of ribosome"/>
    <property type="evidence" value="ECO:0007669"/>
    <property type="project" value="InterPro"/>
</dbReference>
<dbReference type="AlphaFoldDB" id="A0A9Q0MU34"/>
<evidence type="ECO:0000256" key="2">
    <source>
        <dbReference type="ARBA" id="ARBA00009864"/>
    </source>
</evidence>
<dbReference type="EMBL" id="WJQU01000003">
    <property type="protein sequence ID" value="KAJ6638006.1"/>
    <property type="molecule type" value="Genomic_DNA"/>
</dbReference>
<evidence type="ECO:0000256" key="5">
    <source>
        <dbReference type="ARBA" id="ARBA00023274"/>
    </source>
</evidence>
<dbReference type="PANTHER" id="PTHR15925">
    <property type="entry name" value="MITOCHONDRIAL RIBOSOMAL PROTEIN S23"/>
    <property type="match status" value="1"/>
</dbReference>
<reference evidence="8" key="1">
    <citation type="submission" date="2022-07" db="EMBL/GenBank/DDBJ databases">
        <authorList>
            <person name="Trinca V."/>
            <person name="Uliana J.V.C."/>
            <person name="Torres T.T."/>
            <person name="Ward R.J."/>
            <person name="Monesi N."/>
        </authorList>
    </citation>
    <scope>NUCLEOTIDE SEQUENCE</scope>
    <source>
        <strain evidence="8">HSMRA1968</strain>
        <tissue evidence="8">Whole embryos</tissue>
    </source>
</reference>
<keyword evidence="9" id="KW-1185">Reference proteome</keyword>
<evidence type="ECO:0000259" key="7">
    <source>
        <dbReference type="Pfam" id="PF10484"/>
    </source>
</evidence>
<comment type="caution">
    <text evidence="8">The sequence shown here is derived from an EMBL/GenBank/DDBJ whole genome shotgun (WGS) entry which is preliminary data.</text>
</comment>
<sequence>MASSRLEKIGTIFSRTTMLLRSGAMKLEDKPLWYDLYVAFPPQLEPRYDRPAPKMEIKQIFYEEDVIRAKYHKRVKNLGAVNLQDTNYQTQTQLFIEAYKHVKSQGALDEEQIIEVAQDIVRDKMKERSGSQKEPVGLVSSFTEATKESNRSTVDIKNIFE</sequence>
<dbReference type="CDD" id="cd23701">
    <property type="entry name" value="At1g26750"/>
    <property type="match status" value="1"/>
</dbReference>
<evidence type="ECO:0000256" key="3">
    <source>
        <dbReference type="ARBA" id="ARBA00022980"/>
    </source>
</evidence>
<dbReference type="InterPro" id="IPR059242">
    <property type="entry name" value="mS23_dom"/>
</dbReference>
<dbReference type="GO" id="GO:0006412">
    <property type="term" value="P:translation"/>
    <property type="evidence" value="ECO:0007669"/>
    <property type="project" value="InterPro"/>
</dbReference>
<dbReference type="Proteomes" id="UP001151699">
    <property type="component" value="Chromosome X"/>
</dbReference>
<gene>
    <name evidence="8" type="primary">Mrps23</name>
    <name evidence="8" type="ORF">Bhyg_10738</name>
</gene>
<dbReference type="GO" id="GO:0005840">
    <property type="term" value="C:ribosome"/>
    <property type="evidence" value="ECO:0007669"/>
    <property type="project" value="UniProtKB-KW"/>
</dbReference>
<evidence type="ECO:0000256" key="1">
    <source>
        <dbReference type="ARBA" id="ARBA00004173"/>
    </source>
</evidence>
<proteinExistence type="inferred from homology"/>
<evidence type="ECO:0000256" key="6">
    <source>
        <dbReference type="ARBA" id="ARBA00035137"/>
    </source>
</evidence>
<evidence type="ECO:0000313" key="8">
    <source>
        <dbReference type="EMBL" id="KAJ6638006.1"/>
    </source>
</evidence>
<feature type="domain" description="Small ribosomal subunit protein mS23 conserved" evidence="7">
    <location>
        <begin position="2"/>
        <end position="124"/>
    </location>
</feature>
<keyword evidence="3 8" id="KW-0689">Ribosomal protein</keyword>
<name>A0A9Q0MU34_9DIPT</name>
<dbReference type="InterPro" id="IPR019520">
    <property type="entry name" value="Ribosomal_mS23_met"/>
</dbReference>
<evidence type="ECO:0000256" key="4">
    <source>
        <dbReference type="ARBA" id="ARBA00023128"/>
    </source>
</evidence>
<accession>A0A9Q0MU34</accession>
<dbReference type="GO" id="GO:0005739">
    <property type="term" value="C:mitochondrion"/>
    <property type="evidence" value="ECO:0007669"/>
    <property type="project" value="InterPro"/>
</dbReference>